<dbReference type="GO" id="GO:0005085">
    <property type="term" value="F:guanyl-nucleotide exchange factor activity"/>
    <property type="evidence" value="ECO:0007669"/>
    <property type="project" value="UniProtKB-KW"/>
</dbReference>
<dbReference type="InterPro" id="IPR023578">
    <property type="entry name" value="Ras_GEF_dom_sf"/>
</dbReference>
<dbReference type="EMBL" id="MLAK01000693">
    <property type="protein sequence ID" value="OHT07536.1"/>
    <property type="molecule type" value="Genomic_DNA"/>
</dbReference>
<accession>A0A1J4K9F3</accession>
<evidence type="ECO:0000256" key="1">
    <source>
        <dbReference type="ARBA" id="ARBA00022658"/>
    </source>
</evidence>
<dbReference type="OrthoDB" id="546434at2759"/>
<evidence type="ECO:0000259" key="4">
    <source>
        <dbReference type="PROSITE" id="PS50009"/>
    </source>
</evidence>
<dbReference type="PROSITE" id="PS50896">
    <property type="entry name" value="LISH"/>
    <property type="match status" value="1"/>
</dbReference>
<dbReference type="PANTHER" id="PTHR23113">
    <property type="entry name" value="GUANINE NUCLEOTIDE EXCHANGE FACTOR"/>
    <property type="match status" value="1"/>
</dbReference>
<reference evidence="5" key="1">
    <citation type="submission" date="2016-10" db="EMBL/GenBank/DDBJ databases">
        <authorList>
            <person name="Benchimol M."/>
            <person name="Almeida L.G."/>
            <person name="Vasconcelos A.T."/>
            <person name="Perreira-Neves A."/>
            <person name="Rosa I.A."/>
            <person name="Tasca T."/>
            <person name="Bogo M.R."/>
            <person name="de Souza W."/>
        </authorList>
    </citation>
    <scope>NUCLEOTIDE SEQUENCE [LARGE SCALE GENOMIC DNA]</scope>
    <source>
        <strain evidence="5">K</strain>
    </source>
</reference>
<protein>
    <submittedName>
        <fullName evidence="5">RasGEF domain containing protein</fullName>
    </submittedName>
</protein>
<dbReference type="RefSeq" id="XP_068360672.1">
    <property type="nucleotide sequence ID" value="XM_068492327.1"/>
</dbReference>
<gene>
    <name evidence="5" type="ORF">TRFO_05163</name>
</gene>
<evidence type="ECO:0000256" key="3">
    <source>
        <dbReference type="SAM" id="MobiDB-lite"/>
    </source>
</evidence>
<dbReference type="Pfam" id="PF00617">
    <property type="entry name" value="RasGEF"/>
    <property type="match status" value="1"/>
</dbReference>
<evidence type="ECO:0000256" key="2">
    <source>
        <dbReference type="PROSITE-ProRule" id="PRU00168"/>
    </source>
</evidence>
<feature type="region of interest" description="Disordered" evidence="3">
    <location>
        <begin position="60"/>
        <end position="101"/>
    </location>
</feature>
<dbReference type="Proteomes" id="UP000179807">
    <property type="component" value="Unassembled WGS sequence"/>
</dbReference>
<dbReference type="SUPFAM" id="SSF48366">
    <property type="entry name" value="Ras GEF"/>
    <property type="match status" value="1"/>
</dbReference>
<dbReference type="VEuPathDB" id="TrichDB:TRFO_05163"/>
<feature type="domain" description="Ras-GEF" evidence="4">
    <location>
        <begin position="445"/>
        <end position="671"/>
    </location>
</feature>
<comment type="caution">
    <text evidence="5">The sequence shown here is derived from an EMBL/GenBank/DDBJ whole genome shotgun (WGS) entry which is preliminary data.</text>
</comment>
<dbReference type="InterPro" id="IPR036964">
    <property type="entry name" value="RASGEF_cat_dom_sf"/>
</dbReference>
<name>A0A1J4K9F3_9EUKA</name>
<organism evidence="5 6">
    <name type="scientific">Tritrichomonas foetus</name>
    <dbReference type="NCBI Taxonomy" id="1144522"/>
    <lineage>
        <taxon>Eukaryota</taxon>
        <taxon>Metamonada</taxon>
        <taxon>Parabasalia</taxon>
        <taxon>Tritrichomonadida</taxon>
        <taxon>Tritrichomonadidae</taxon>
        <taxon>Tritrichomonas</taxon>
    </lineage>
</organism>
<dbReference type="GeneID" id="94827031"/>
<proteinExistence type="predicted"/>
<dbReference type="AlphaFoldDB" id="A0A1J4K9F3"/>
<dbReference type="Gene3D" id="1.10.840.10">
    <property type="entry name" value="Ras guanine-nucleotide exchange factors catalytic domain"/>
    <property type="match status" value="1"/>
</dbReference>
<dbReference type="GO" id="GO:0007264">
    <property type="term" value="P:small GTPase-mediated signal transduction"/>
    <property type="evidence" value="ECO:0007669"/>
    <property type="project" value="InterPro"/>
</dbReference>
<keyword evidence="1 2" id="KW-0344">Guanine-nucleotide releasing factor</keyword>
<dbReference type="InterPro" id="IPR001895">
    <property type="entry name" value="RASGEF_cat_dom"/>
</dbReference>
<sequence>MKGFSPFCDEIYQTYQRVCDFTLFFNTKELMSLPQYDSHLMRVTHMSEEVEDIPILENRPLSRTTSNLPGPFGQQDLNNNNVSISTNNNTKGVRSRAPTVGPNRKQILDSILNKKDEERSTWLTNSLLKTPEYLALRESALPYVGGYSFSNIKHTVTVNASSSINRYTTLDLIFQHLQTIGMYQTADILSKESGHAFQSNDSLEWDRSDLRLITSLAVSHKENAWDIKPKPNHIYSKEYFECIEDEFSACPYRENPLTIWDELHNPNLNVVYSKQRSQTYGNVIAASLKRIIIFQLMNDGVKLTKEDQGEFFLALQSITSYEHFLEHLICLFDCDLSNTRYQPLSPSVVRNIQMAVISLIRCWIWFHGNYLGETTLNRINGFADRVFNDKKFIYAHKGVQIIREQIKNKHFYGVQTKNLDDPPEPAIDLNSRAIFLSSLTILGPEPLEVARQITLLFHQKFSKISSYEFIIGLKNRKTTVNTPSLLEFFLMNDNLSQIIAKTFLDAENKSYAYLKLVAIARNLRQLGNLDSLAVFLRLILRDDIKMLGRPSDAIVMEMNKIFRECGDFDKKETIHPTLYEKVILERISNKLPTIPNLYAEIKSTQKALLKQPDYIDGLMNWEKTKTLAKRCSIIFRFQNCVYNFIPIPQIQKVITKEVILPFDQFEKLMYNKIKDFQTFL</sequence>
<dbReference type="SMART" id="SM00147">
    <property type="entry name" value="RasGEF"/>
    <property type="match status" value="1"/>
</dbReference>
<dbReference type="PANTHER" id="PTHR23113:SF365">
    <property type="entry name" value="RAS-GEF DOMAIN-CONTAINING PROTEIN"/>
    <property type="match status" value="1"/>
</dbReference>
<dbReference type="PROSITE" id="PS50009">
    <property type="entry name" value="RASGEF_CAT"/>
    <property type="match status" value="1"/>
</dbReference>
<evidence type="ECO:0000313" key="6">
    <source>
        <dbReference type="Proteomes" id="UP000179807"/>
    </source>
</evidence>
<dbReference type="InterPro" id="IPR006594">
    <property type="entry name" value="LisH"/>
</dbReference>
<dbReference type="Gene3D" id="1.20.870.10">
    <property type="entry name" value="Son of sevenless (SoS) protein Chain: S domain 1"/>
    <property type="match status" value="1"/>
</dbReference>
<dbReference type="InterPro" id="IPR008937">
    <property type="entry name" value="Ras-like_GEF"/>
</dbReference>
<evidence type="ECO:0000313" key="5">
    <source>
        <dbReference type="EMBL" id="OHT07536.1"/>
    </source>
</evidence>
<feature type="compositionally biased region" description="Low complexity" evidence="3">
    <location>
        <begin position="78"/>
        <end position="90"/>
    </location>
</feature>
<keyword evidence="6" id="KW-1185">Reference proteome</keyword>